<dbReference type="GO" id="GO:0006355">
    <property type="term" value="P:regulation of DNA-templated transcription"/>
    <property type="evidence" value="ECO:0007669"/>
    <property type="project" value="TreeGrafter"/>
</dbReference>
<proteinExistence type="inferred from homology"/>
<sequence>MSQALLLKFISYVKKLLGEDDYGSMDFFSYLLKRLALCCYASEWHKKLGSCKIIRLLVSLMPKRFLRLHIHLLMRALFFSLKDVEDELLKNVEEEINVTVDYVWKIFLSIGSPFVEDSQDGLGKDKLGPFMISQLSSSSESVRLHAQKLLLSLDSNILKTLFSQNQGALRALLAPRVSLLALFAEQQISHCAAVSFCLSLQPSPFRFANLNSSQDAFSEAEKSSIVFLNESEREEFFRVVFEVLDMCAKDSRLLLPFEDPSKALDFESSFNLYVRCIFFLLLFIVVERLWKSRINFLSAAVLSTLHEHGEAKLEEAKRQTLTIFFKVLLCPNADIAAYVMEPLKNIVASLPDASFIEFPAYGHHKKLIQLFISGYNTGAFSQDHSAQLLQKLISPLLAIFLSADETGTLFNDEFAASFVHSLLGNWQADQTASLRIEILRIFTLLVKRASPAVSPHRKHIVQFAWHHSKCFDLSVRQYAYVLLSHFIKSYGGPGKIIKSFYTQLLHACYPEIKHMVNKALDILVPTLSTHLGSTWIMLTKKVIMEEGFTLPQLAHVWAIVVRHSCLFRDYHRQLVPQMFYSLPRIGPLLDLQKATSSLRHVTFHFFSGLPLNASYENRRLGVDMAELLVEWELDFHEDMRSRSGLHQSSPNTTFVLCSYWLHWKPGMIFLNFLIRLACQVSEPSEHGRELSQRCLTLLEKTVSNGLWKNSLIKFSFFEKVVLQSNPDNIGNCASVSTSLTILQIILKNEPEDVVVQRLCELKHVLPAYLGFKNDLCTSQFRFLLKIVLSVYSVHGHTVSSRGNSVLELDQFYEKLEAYLHNRLNAAIRFAWKNSETDAGNSLSPENEGNSNSQSVSNIDGKTDSNPESTSNTPTTATTTNTSSSNNPNTTATTNSTAVDQSPFGTFTRRNSFNAPFLYLSHALVYLKEVWSYYPSYVDRFLPSLLKVLDFLLHDRLNPMAPVGSSSPKARPVSFLCVLLSLLSQLLYLYDSCLHLIAYRDIDDLLTALIDMLSSRSGKLSPPEKGLSMPRYVIFLIALSLSCLDAFLKTLRSLLQQSSSPSLVSHVVNQVRRWITTTKFTLNENTELILAMRSFADNFPTMCETHSALIELIRGRLFVRGAFLRSVKSSLLVTDIYTHPQLSRSEYASRLEPLFMQALKYEGGALHSTLYRVYQKGIGVSVFRRLQYLFEVFMVPHDAYYTQLFLIEQVQNWASSASSFWIKHFVALILSVLSGTQDLVELLSSRIGIICNLVCPAIFSISCPELNPMDGAKGATSTVLGDSYSGTPSGIASNVLKAHAEWLHEMANEKAACLVIPLMELCQLSCVLSGNLFEQLFPPLFGSLGNEQQQRWFVFHFYRTLELYKFCFRFPSSLVGSLTSMFCQKFLVKSNSYAFNPAHTLLKAVLNTPGICLPSSLLRFLLFYILPGLLHSQMRHTHSSYLAKTHNAWHLVVEELRGRFLQCRSGPPPTLPSFPDDVKLPSLPVFELSEKVLRGHLHQSRLLVKDDPQELLRVISDLYKRLNEFDLWHGLWLCNSVYPETALALSLEQNGLWDRAQVVYEKAMTKHRLDEFVKNEFELWEERWIFCSKNLDQWNLLLNLGLPPLFFSPLAFFLMNIYAGQSEGLPELILESAWRLNEWEIEKETLEIVEAVQAESAKLKLFRAFLSFHWGHSSDVQPLVSRGLQLVLNEWRALPYIVSSSHVPLLELFQQYIEVQESAQLLQTAQSYDSGNSSRIENDLKVILNTWRDRLPGKWDDITVWNDILTWRHHVFMKLAETFQNVQFRSEISPPLLFCGYHEIAWSINRFARVARKHHLLDICLSALSKIYTLPNIEIDEAFKKLVEHSKCYLQLSRDYLSGLGIIQSTNLNYFGSKQKSVLFTLKGRFLHRLNSLEDANAAFSTAVQLNDTSEKSWFAWGDFCYQLFLSNRQTLWGISAMNCLLYAARAKKSKIAIPRALWLLSYNNNQDESTTEIVNRPKSLAQAFEKYCQGIPSYCWLPWIPQLIIYLLRPEAMSVLPAIKALIHHHPQALYYPLRTLFLEVLSSLQRLPAACSEPSTPQSIQDSQSGTSKPVKTSSPSPRVQQLTASLTLLKQMTDAVRAAHPALISGLEKIIEEFNTKFRSTPLEDLLRTTQRAFSAVFNEHSSGTETVSLNVHKNLRRVRDTLFIPEHVDVYSYREQFEKDFGSPPEGGLPLAYAIEKLRFWHQILSQKVKSLPSFQNLDKFSRYLAVPSYSLLVSDTPETLFCKEYSSSEVEVFGSHFHGVHISDSQVKIDRFEPLVHLVHKHSASSRRITVRGEDGAYYHFLTQPSPQSHARAEERIVQLLRLLNVSLSERKEMRKRNIQFYTPSMIPLSLSFRLVQDNDSFISLEDVLAEFCETVFLAIYMLITVALMELL</sequence>
<feature type="domain" description="FAT" evidence="4">
    <location>
        <begin position="1486"/>
        <end position="2040"/>
    </location>
</feature>
<dbReference type="GO" id="GO:0035267">
    <property type="term" value="C:NuA4 histone acetyltransferase complex"/>
    <property type="evidence" value="ECO:0007669"/>
    <property type="project" value="TreeGrafter"/>
</dbReference>
<feature type="compositionally biased region" description="Polar residues" evidence="2">
    <location>
        <begin position="2054"/>
        <end position="2065"/>
    </location>
</feature>
<dbReference type="GO" id="GO:0005634">
    <property type="term" value="C:nucleus"/>
    <property type="evidence" value="ECO:0007669"/>
    <property type="project" value="TreeGrafter"/>
</dbReference>
<dbReference type="PROSITE" id="PS51189">
    <property type="entry name" value="FAT"/>
    <property type="match status" value="1"/>
</dbReference>
<protein>
    <recommendedName>
        <fullName evidence="7">Non-specific serine/threonine protein kinase</fullName>
    </recommendedName>
</protein>
<evidence type="ECO:0000256" key="1">
    <source>
        <dbReference type="ARBA" id="ARBA00007234"/>
    </source>
</evidence>
<dbReference type="PANTHER" id="PTHR11139">
    <property type="entry name" value="ATAXIA TELANGIECTASIA MUTATED ATM -RELATED"/>
    <property type="match status" value="1"/>
</dbReference>
<evidence type="ECO:0000259" key="3">
    <source>
        <dbReference type="PROSITE" id="PS50290"/>
    </source>
</evidence>
<feature type="compositionally biased region" description="Polar residues" evidence="2">
    <location>
        <begin position="838"/>
        <end position="859"/>
    </location>
</feature>
<dbReference type="InterPro" id="IPR011989">
    <property type="entry name" value="ARM-like"/>
</dbReference>
<dbReference type="InterPro" id="IPR000403">
    <property type="entry name" value="PI3/4_kinase_cat_dom"/>
</dbReference>
<accession>A0AA38LZ86</accession>
<feature type="region of interest" description="Disordered" evidence="2">
    <location>
        <begin position="838"/>
        <end position="900"/>
    </location>
</feature>
<feature type="compositionally biased region" description="Low complexity" evidence="2">
    <location>
        <begin position="865"/>
        <end position="897"/>
    </location>
</feature>
<reference evidence="5" key="1">
    <citation type="journal article" date="2023" name="G3 (Bethesda)">
        <title>Whole genome assemblies of Zophobas morio and Tenebrio molitor.</title>
        <authorList>
            <person name="Kaur S."/>
            <person name="Stinson S.A."/>
            <person name="diCenzo G.C."/>
        </authorList>
    </citation>
    <scope>NUCLEOTIDE SEQUENCE</scope>
    <source>
        <strain evidence="5">QUZm001</strain>
    </source>
</reference>
<name>A0AA38LZ86_9CUCU</name>
<feature type="region of interest" description="Disordered" evidence="2">
    <location>
        <begin position="2053"/>
        <end position="2081"/>
    </location>
</feature>
<dbReference type="SUPFAM" id="SSF56112">
    <property type="entry name" value="Protein kinase-like (PK-like)"/>
    <property type="match status" value="1"/>
</dbReference>
<comment type="similarity">
    <text evidence="1">Belongs to the PI3/PI4-kinase family. TRA1 subfamily.</text>
</comment>
<dbReference type="InterPro" id="IPR050517">
    <property type="entry name" value="DDR_Repair_Kinase"/>
</dbReference>
<evidence type="ECO:0000259" key="4">
    <source>
        <dbReference type="PROSITE" id="PS51189"/>
    </source>
</evidence>
<evidence type="ECO:0000313" key="5">
    <source>
        <dbReference type="EMBL" id="KAJ3616184.1"/>
    </source>
</evidence>
<dbReference type="PANTHER" id="PTHR11139:SF1">
    <property type="entry name" value="TRANSFORMATION_TRANSCRIPTION DOMAIN-ASSOCIATED PROTEIN"/>
    <property type="match status" value="1"/>
</dbReference>
<evidence type="ECO:0000313" key="6">
    <source>
        <dbReference type="Proteomes" id="UP001168821"/>
    </source>
</evidence>
<evidence type="ECO:0008006" key="7">
    <source>
        <dbReference type="Google" id="ProtNLM"/>
    </source>
</evidence>
<keyword evidence="6" id="KW-1185">Reference proteome</keyword>
<dbReference type="PROSITE" id="PS50290">
    <property type="entry name" value="PI3_4_KINASE_3"/>
    <property type="match status" value="1"/>
</dbReference>
<dbReference type="SUPFAM" id="SSF48371">
    <property type="entry name" value="ARM repeat"/>
    <property type="match status" value="1"/>
</dbReference>
<dbReference type="InterPro" id="IPR016024">
    <property type="entry name" value="ARM-type_fold"/>
</dbReference>
<dbReference type="InterPro" id="IPR014009">
    <property type="entry name" value="PIK_FAT"/>
</dbReference>
<dbReference type="InterPro" id="IPR003151">
    <property type="entry name" value="PIK-rel_kinase_FAT"/>
</dbReference>
<dbReference type="Pfam" id="PF02259">
    <property type="entry name" value="FAT"/>
    <property type="match status" value="1"/>
</dbReference>
<evidence type="ECO:0000256" key="2">
    <source>
        <dbReference type="SAM" id="MobiDB-lite"/>
    </source>
</evidence>
<dbReference type="InterPro" id="IPR011009">
    <property type="entry name" value="Kinase-like_dom_sf"/>
</dbReference>
<dbReference type="GO" id="GO:0000124">
    <property type="term" value="C:SAGA complex"/>
    <property type="evidence" value="ECO:0007669"/>
    <property type="project" value="TreeGrafter"/>
</dbReference>
<feature type="domain" description="PI3K/PI4K catalytic" evidence="3">
    <location>
        <begin position="2277"/>
        <end position="2396"/>
    </location>
</feature>
<dbReference type="GO" id="GO:0006281">
    <property type="term" value="P:DNA repair"/>
    <property type="evidence" value="ECO:0007669"/>
    <property type="project" value="TreeGrafter"/>
</dbReference>
<comment type="caution">
    <text evidence="5">The sequence shown here is derived from an EMBL/GenBank/DDBJ whole genome shotgun (WGS) entry which is preliminary data.</text>
</comment>
<dbReference type="Gene3D" id="1.25.10.10">
    <property type="entry name" value="Leucine-rich Repeat Variant"/>
    <property type="match status" value="1"/>
</dbReference>
<dbReference type="Proteomes" id="UP001168821">
    <property type="component" value="Unassembled WGS sequence"/>
</dbReference>
<gene>
    <name evidence="5" type="ORF">Zmor_012016</name>
</gene>
<organism evidence="5 6">
    <name type="scientific">Zophobas morio</name>
    <dbReference type="NCBI Taxonomy" id="2755281"/>
    <lineage>
        <taxon>Eukaryota</taxon>
        <taxon>Metazoa</taxon>
        <taxon>Ecdysozoa</taxon>
        <taxon>Arthropoda</taxon>
        <taxon>Hexapoda</taxon>
        <taxon>Insecta</taxon>
        <taxon>Pterygota</taxon>
        <taxon>Neoptera</taxon>
        <taxon>Endopterygota</taxon>
        <taxon>Coleoptera</taxon>
        <taxon>Polyphaga</taxon>
        <taxon>Cucujiformia</taxon>
        <taxon>Tenebrionidae</taxon>
        <taxon>Zophobas</taxon>
    </lineage>
</organism>
<dbReference type="InterPro" id="IPR046805">
    <property type="entry name" value="Tra1_ring"/>
</dbReference>
<feature type="compositionally biased region" description="Low complexity" evidence="2">
    <location>
        <begin position="2066"/>
        <end position="2079"/>
    </location>
</feature>
<dbReference type="EMBL" id="JALNTZ010003709">
    <property type="protein sequence ID" value="KAJ3616184.1"/>
    <property type="molecule type" value="Genomic_DNA"/>
</dbReference>
<dbReference type="Pfam" id="PF20206">
    <property type="entry name" value="Tra1_ring"/>
    <property type="match status" value="2"/>
</dbReference>